<feature type="region of interest" description="Disordered" evidence="2">
    <location>
        <begin position="133"/>
        <end position="157"/>
    </location>
</feature>
<reference evidence="3 4" key="1">
    <citation type="submission" date="2024-05" db="EMBL/GenBank/DDBJ databases">
        <title>A draft genome resource for the thread blight pathogen Marasmius tenuissimus strain MS-2.</title>
        <authorList>
            <person name="Yulfo-Soto G.E."/>
            <person name="Baruah I.K."/>
            <person name="Amoako-Attah I."/>
            <person name="Bukari Y."/>
            <person name="Meinhardt L.W."/>
            <person name="Bailey B.A."/>
            <person name="Cohen S.P."/>
        </authorList>
    </citation>
    <scope>NUCLEOTIDE SEQUENCE [LARGE SCALE GENOMIC DNA]</scope>
    <source>
        <strain evidence="3 4">MS-2</strain>
    </source>
</reference>
<feature type="compositionally biased region" description="Acidic residues" evidence="2">
    <location>
        <begin position="512"/>
        <end position="526"/>
    </location>
</feature>
<feature type="compositionally biased region" description="Basic residues" evidence="2">
    <location>
        <begin position="313"/>
        <end position="328"/>
    </location>
</feature>
<feature type="region of interest" description="Disordered" evidence="2">
    <location>
        <begin position="307"/>
        <end position="343"/>
    </location>
</feature>
<feature type="compositionally biased region" description="Basic and acidic residues" evidence="2">
    <location>
        <begin position="460"/>
        <end position="479"/>
    </location>
</feature>
<comment type="caution">
    <text evidence="3">The sequence shown here is derived from an EMBL/GenBank/DDBJ whole genome shotgun (WGS) entry which is preliminary data.</text>
</comment>
<feature type="coiled-coil region" evidence="1">
    <location>
        <begin position="74"/>
        <end position="129"/>
    </location>
</feature>
<sequence length="624" mass="70705">MLSEALDDVERDHTIAGSRQMPQPIQHPIFNFPPPSPEKPPSPPPSLSPQSAIDPVLLQQSQTMSQARPADMSKVAMIVEMNNAKERIGSLEEEVEVLKAARVTSKKREDNIEEKLAAVLARIDELEAKELQNVDEDTYEADEETEQAANTEMASKTESKSNVYKQLIRTCINEMMGIPPGTKDIPPYPEDESDWPVNSHTKEPLLRFQWDQRYNVEPNWTNIQRIKRYIKEKGAYHDPAAAKAIETVVSKDCTDRIWLHFSEMAKEFKGKKKQAGKDAGRGQVKNEGGDAAKGEVEIIEEAANTGRLSGLKRQTRQKAKCDVRRRKRDSLPEGHPDHNPKYDPAMVYTLMSVDEDNPDNKVSYILRRPGWRSDELQGLYDRLDAVKDPKSRTKYTPCIRGEPIKEPIKRAVKLEMRARMWMVDQTWLAKPENKQYDEPQRIAISGKLWGDKEDPEDLIKKEEDVKAVKEEKMREEKKRGQGSGEGGRARKRSHSATVEDHANQIEVPGLPDQEDDSREDEDQEDELPPREDHLPAGRQDTAFELARDPDVELPATSEDTCQRLAFKEKPEVQLAYLHAAMSNVYSGLSIVQAENGLNSQLDSLFIAGRLPEVPRPVCTLKSAK</sequence>
<gene>
    <name evidence="3" type="ORF">AAF712_016632</name>
</gene>
<evidence type="ECO:0000256" key="1">
    <source>
        <dbReference type="SAM" id="Coils"/>
    </source>
</evidence>
<organism evidence="3 4">
    <name type="scientific">Marasmius tenuissimus</name>
    <dbReference type="NCBI Taxonomy" id="585030"/>
    <lineage>
        <taxon>Eukaryota</taxon>
        <taxon>Fungi</taxon>
        <taxon>Dikarya</taxon>
        <taxon>Basidiomycota</taxon>
        <taxon>Agaricomycotina</taxon>
        <taxon>Agaricomycetes</taxon>
        <taxon>Agaricomycetidae</taxon>
        <taxon>Agaricales</taxon>
        <taxon>Marasmiineae</taxon>
        <taxon>Marasmiaceae</taxon>
        <taxon>Marasmius</taxon>
    </lineage>
</organism>
<name>A0ABR2Z751_9AGAR</name>
<feature type="compositionally biased region" description="Basic and acidic residues" evidence="2">
    <location>
        <begin position="329"/>
        <end position="341"/>
    </location>
</feature>
<keyword evidence="4" id="KW-1185">Reference proteome</keyword>
<feature type="region of interest" description="Disordered" evidence="2">
    <location>
        <begin position="1"/>
        <end position="70"/>
    </location>
</feature>
<feature type="compositionally biased region" description="Acidic residues" evidence="2">
    <location>
        <begin position="133"/>
        <end position="146"/>
    </location>
</feature>
<proteinExistence type="predicted"/>
<protein>
    <submittedName>
        <fullName evidence="3">Uncharacterized protein</fullName>
    </submittedName>
</protein>
<evidence type="ECO:0000313" key="4">
    <source>
        <dbReference type="Proteomes" id="UP001437256"/>
    </source>
</evidence>
<dbReference type="Proteomes" id="UP001437256">
    <property type="component" value="Unassembled WGS sequence"/>
</dbReference>
<feature type="region of interest" description="Disordered" evidence="2">
    <location>
        <begin position="270"/>
        <end position="289"/>
    </location>
</feature>
<accession>A0ABR2Z751</accession>
<feature type="region of interest" description="Disordered" evidence="2">
    <location>
        <begin position="460"/>
        <end position="555"/>
    </location>
</feature>
<keyword evidence="1" id="KW-0175">Coiled coil</keyword>
<dbReference type="EMBL" id="JBBXMP010000990">
    <property type="protein sequence ID" value="KAL0056759.1"/>
    <property type="molecule type" value="Genomic_DNA"/>
</dbReference>
<evidence type="ECO:0000256" key="2">
    <source>
        <dbReference type="SAM" id="MobiDB-lite"/>
    </source>
</evidence>
<evidence type="ECO:0000313" key="3">
    <source>
        <dbReference type="EMBL" id="KAL0056759.1"/>
    </source>
</evidence>
<feature type="compositionally biased region" description="Pro residues" evidence="2">
    <location>
        <begin position="31"/>
        <end position="47"/>
    </location>
</feature>